<evidence type="ECO:0000256" key="1">
    <source>
        <dbReference type="SAM" id="MobiDB-lite"/>
    </source>
</evidence>
<feature type="transmembrane region" description="Helical" evidence="2">
    <location>
        <begin position="12"/>
        <end position="30"/>
    </location>
</feature>
<keyword evidence="2" id="KW-0472">Membrane</keyword>
<dbReference type="EMBL" id="JBHTEB010000001">
    <property type="protein sequence ID" value="MFD0318810.1"/>
    <property type="molecule type" value="Genomic_DNA"/>
</dbReference>
<evidence type="ECO:0000256" key="2">
    <source>
        <dbReference type="SAM" id="Phobius"/>
    </source>
</evidence>
<sequence>MTATVLPARGRAALVGAVAVLAVLAVLTGLTGCGTTVGTPGAADTPAPREVSPAASASVSVPNTSELPDITEEATVPGDAAHDKDDSARCHTSELRASVGRGSPGAGQRNYPVVLTNASGRTCTLHGYPGAAFVDSAGEQLGPDPRRDPMEATTVRLAPGQRAWAGLSFSSPQISGAETATPAALLITPPDEFDQLRVAWTAGPVPVAGNASTVRLTVVRPGTGS</sequence>
<organism evidence="4 5">
    <name type="scientific">Streptomyces flavalbus</name>
    <dbReference type="NCBI Taxonomy" id="2665155"/>
    <lineage>
        <taxon>Bacteria</taxon>
        <taxon>Bacillati</taxon>
        <taxon>Actinomycetota</taxon>
        <taxon>Actinomycetes</taxon>
        <taxon>Kitasatosporales</taxon>
        <taxon>Streptomycetaceae</taxon>
        <taxon>Streptomyces</taxon>
    </lineage>
</organism>
<evidence type="ECO:0000259" key="3">
    <source>
        <dbReference type="Pfam" id="PF14016"/>
    </source>
</evidence>
<accession>A0ABW2WH44</accession>
<comment type="caution">
    <text evidence="4">The sequence shown here is derived from an EMBL/GenBank/DDBJ whole genome shotgun (WGS) entry which is preliminary data.</text>
</comment>
<dbReference type="InterPro" id="IPR025326">
    <property type="entry name" value="DUF4232"/>
</dbReference>
<feature type="region of interest" description="Disordered" evidence="1">
    <location>
        <begin position="39"/>
        <end position="110"/>
    </location>
</feature>
<feature type="compositionally biased region" description="Basic and acidic residues" evidence="1">
    <location>
        <begin position="80"/>
        <end position="94"/>
    </location>
</feature>
<feature type="domain" description="DUF4232" evidence="3">
    <location>
        <begin position="90"/>
        <end position="209"/>
    </location>
</feature>
<evidence type="ECO:0000313" key="4">
    <source>
        <dbReference type="EMBL" id="MFD0318810.1"/>
    </source>
</evidence>
<keyword evidence="2" id="KW-0812">Transmembrane</keyword>
<proteinExistence type="predicted"/>
<dbReference type="Proteomes" id="UP001597023">
    <property type="component" value="Unassembled WGS sequence"/>
</dbReference>
<feature type="compositionally biased region" description="Low complexity" evidence="1">
    <location>
        <begin position="39"/>
        <end position="62"/>
    </location>
</feature>
<reference evidence="5" key="1">
    <citation type="journal article" date="2019" name="Int. J. Syst. Evol. Microbiol.">
        <title>The Global Catalogue of Microorganisms (GCM) 10K type strain sequencing project: providing services to taxonomists for standard genome sequencing and annotation.</title>
        <authorList>
            <consortium name="The Broad Institute Genomics Platform"/>
            <consortium name="The Broad Institute Genome Sequencing Center for Infectious Disease"/>
            <person name="Wu L."/>
            <person name="Ma J."/>
        </authorList>
    </citation>
    <scope>NUCLEOTIDE SEQUENCE [LARGE SCALE GENOMIC DNA]</scope>
    <source>
        <strain evidence="5">CGMCC 4.7400</strain>
    </source>
</reference>
<dbReference type="RefSeq" id="WP_381616421.1">
    <property type="nucleotide sequence ID" value="NZ_JBHTEB010000001.1"/>
</dbReference>
<protein>
    <submittedName>
        <fullName evidence="4">DUF4232 domain-containing protein</fullName>
    </submittedName>
</protein>
<evidence type="ECO:0000313" key="5">
    <source>
        <dbReference type="Proteomes" id="UP001597023"/>
    </source>
</evidence>
<keyword evidence="2" id="KW-1133">Transmembrane helix</keyword>
<gene>
    <name evidence="4" type="ORF">ACFQZ6_32280</name>
</gene>
<keyword evidence="5" id="KW-1185">Reference proteome</keyword>
<name>A0ABW2WH44_9ACTN</name>
<dbReference type="Pfam" id="PF14016">
    <property type="entry name" value="DUF4232"/>
    <property type="match status" value="1"/>
</dbReference>